<evidence type="ECO:0000313" key="1">
    <source>
        <dbReference type="EMBL" id="EJW77077.1"/>
    </source>
</evidence>
<comment type="caution">
    <text evidence="1">The sequence shown here is derived from an EMBL/GenBank/DDBJ whole genome shotgun (WGS) entry which is preliminary data.</text>
</comment>
<sequence>MNGRTELVNEPIILEIAARRRREDLELARENTSKDISTIRNKSKGIPLWISEK</sequence>
<gene>
    <name evidence="1" type="ORF">WUBG_12015</name>
</gene>
<dbReference type="Proteomes" id="UP000004810">
    <property type="component" value="Unassembled WGS sequence"/>
</dbReference>
<accession>J9EJA3</accession>
<dbReference type="EMBL" id="ADBV01008232">
    <property type="protein sequence ID" value="EJW77077.1"/>
    <property type="molecule type" value="Genomic_DNA"/>
</dbReference>
<protein>
    <submittedName>
        <fullName evidence="1">Uncharacterized protein</fullName>
    </submittedName>
</protein>
<organism evidence="1 2">
    <name type="scientific">Wuchereria bancrofti</name>
    <dbReference type="NCBI Taxonomy" id="6293"/>
    <lineage>
        <taxon>Eukaryota</taxon>
        <taxon>Metazoa</taxon>
        <taxon>Ecdysozoa</taxon>
        <taxon>Nematoda</taxon>
        <taxon>Chromadorea</taxon>
        <taxon>Rhabditida</taxon>
        <taxon>Spirurina</taxon>
        <taxon>Spiruromorpha</taxon>
        <taxon>Filarioidea</taxon>
        <taxon>Onchocercidae</taxon>
        <taxon>Wuchereria</taxon>
    </lineage>
</organism>
<evidence type="ECO:0000313" key="2">
    <source>
        <dbReference type="Proteomes" id="UP000004810"/>
    </source>
</evidence>
<name>J9EJA3_WUCBA</name>
<dbReference type="AlphaFoldDB" id="J9EJA3"/>
<reference evidence="2" key="1">
    <citation type="submission" date="2012-08" db="EMBL/GenBank/DDBJ databases">
        <title>The Genome Sequence of Wuchereria bancrofti.</title>
        <authorList>
            <person name="Nutman T.B."/>
            <person name="Fink D.L."/>
            <person name="Russ C."/>
            <person name="Young S."/>
            <person name="Zeng Q."/>
            <person name="Koehrsen M."/>
            <person name="Alvarado L."/>
            <person name="Berlin A."/>
            <person name="Chapman S.B."/>
            <person name="Chen Z."/>
            <person name="Freedman E."/>
            <person name="Gellesch M."/>
            <person name="Goldberg J."/>
            <person name="Griggs A."/>
            <person name="Gujja S."/>
            <person name="Heilman E.R."/>
            <person name="Heiman D."/>
            <person name="Hepburn T."/>
            <person name="Howarth C."/>
            <person name="Jen D."/>
            <person name="Larson L."/>
            <person name="Lewis B."/>
            <person name="Mehta T."/>
            <person name="Park D."/>
            <person name="Pearson M."/>
            <person name="Roberts A."/>
            <person name="Saif S."/>
            <person name="Shea T."/>
            <person name="Shenoy N."/>
            <person name="Sisk P."/>
            <person name="Stolte C."/>
            <person name="Sykes S."/>
            <person name="Walk T."/>
            <person name="White J."/>
            <person name="Yandava C."/>
            <person name="Haas B."/>
            <person name="Henn M.R."/>
            <person name="Nusbaum C."/>
            <person name="Birren B."/>
        </authorList>
    </citation>
    <scope>NUCLEOTIDE SEQUENCE [LARGE SCALE GENOMIC DNA]</scope>
    <source>
        <strain evidence="2">NA</strain>
    </source>
</reference>
<proteinExistence type="predicted"/>